<proteinExistence type="predicted"/>
<dbReference type="EnsemblPlants" id="EMT23417">
    <property type="protein sequence ID" value="EMT23417"/>
    <property type="gene ID" value="F775_32539"/>
</dbReference>
<dbReference type="AlphaFoldDB" id="M8C8Q4"/>
<protein>
    <submittedName>
        <fullName evidence="1">Uncharacterized protein</fullName>
    </submittedName>
</protein>
<reference evidence="1" key="1">
    <citation type="submission" date="2015-06" db="UniProtKB">
        <authorList>
            <consortium name="EnsemblPlants"/>
        </authorList>
    </citation>
    <scope>IDENTIFICATION</scope>
</reference>
<accession>M8C8Q4</accession>
<name>M8C8Q4_AEGTA</name>
<evidence type="ECO:0000313" key="1">
    <source>
        <dbReference type="EnsemblPlants" id="EMT23417"/>
    </source>
</evidence>
<organism evidence="1">
    <name type="scientific">Aegilops tauschii</name>
    <name type="common">Tausch's goatgrass</name>
    <name type="synonym">Aegilops squarrosa</name>
    <dbReference type="NCBI Taxonomy" id="37682"/>
    <lineage>
        <taxon>Eukaryota</taxon>
        <taxon>Viridiplantae</taxon>
        <taxon>Streptophyta</taxon>
        <taxon>Embryophyta</taxon>
        <taxon>Tracheophyta</taxon>
        <taxon>Spermatophyta</taxon>
        <taxon>Magnoliopsida</taxon>
        <taxon>Liliopsida</taxon>
        <taxon>Poales</taxon>
        <taxon>Poaceae</taxon>
        <taxon>BOP clade</taxon>
        <taxon>Pooideae</taxon>
        <taxon>Triticodae</taxon>
        <taxon>Triticeae</taxon>
        <taxon>Triticinae</taxon>
        <taxon>Aegilops</taxon>
    </lineage>
</organism>
<sequence length="105" mass="11633">MTTNLTVVVDDEDLLLLLNVVTKDKGLLRHLISRPLLLHKHQKTRPPLLSHGGNLRRSGTTTCISHGGDLRRFGTMTHGGCNRPQALVDVALPLITVERRRRGSV</sequence>